<dbReference type="InterPro" id="IPR036890">
    <property type="entry name" value="HATPase_C_sf"/>
</dbReference>
<dbReference type="Gene3D" id="3.30.450.20">
    <property type="entry name" value="PAS domain"/>
    <property type="match status" value="1"/>
</dbReference>
<dbReference type="InterPro" id="IPR003594">
    <property type="entry name" value="HATPase_dom"/>
</dbReference>
<evidence type="ECO:0000256" key="8">
    <source>
        <dbReference type="ARBA" id="ARBA00023012"/>
    </source>
</evidence>
<dbReference type="InterPro" id="IPR005467">
    <property type="entry name" value="His_kinase_dom"/>
</dbReference>
<dbReference type="GO" id="GO:0005886">
    <property type="term" value="C:plasma membrane"/>
    <property type="evidence" value="ECO:0007669"/>
    <property type="project" value="UniProtKB-SubCell"/>
</dbReference>
<dbReference type="InterPro" id="IPR050736">
    <property type="entry name" value="Sensor_HK_Regulatory"/>
</dbReference>
<keyword evidence="13" id="KW-1185">Reference proteome</keyword>
<dbReference type="Gene3D" id="3.30.565.10">
    <property type="entry name" value="Histidine kinase-like ATPase, C-terminal domain"/>
    <property type="match status" value="1"/>
</dbReference>
<dbReference type="EC" id="2.7.13.3" evidence="4"/>
<keyword evidence="10" id="KW-0812">Transmembrane</keyword>
<dbReference type="CDD" id="cd00075">
    <property type="entry name" value="HATPase"/>
    <property type="match status" value="1"/>
</dbReference>
<dbReference type="Gene3D" id="1.10.287.130">
    <property type="match status" value="1"/>
</dbReference>
<dbReference type="InterPro" id="IPR013656">
    <property type="entry name" value="PAS_4"/>
</dbReference>
<dbReference type="PROSITE" id="PS50109">
    <property type="entry name" value="HIS_KIN"/>
    <property type="match status" value="1"/>
</dbReference>
<feature type="transmembrane region" description="Helical" evidence="10">
    <location>
        <begin position="58"/>
        <end position="78"/>
    </location>
</feature>
<dbReference type="Pfam" id="PF00512">
    <property type="entry name" value="HisKA"/>
    <property type="match status" value="1"/>
</dbReference>
<dbReference type="SUPFAM" id="SSF55785">
    <property type="entry name" value="PYP-like sensor domain (PAS domain)"/>
    <property type="match status" value="1"/>
</dbReference>
<proteinExistence type="predicted"/>
<evidence type="ECO:0000256" key="7">
    <source>
        <dbReference type="ARBA" id="ARBA00022777"/>
    </source>
</evidence>
<keyword evidence="5" id="KW-0597">Phosphoprotein</keyword>
<dbReference type="GO" id="GO:0000155">
    <property type="term" value="F:phosphorelay sensor kinase activity"/>
    <property type="evidence" value="ECO:0007669"/>
    <property type="project" value="InterPro"/>
</dbReference>
<dbReference type="SMART" id="SM00388">
    <property type="entry name" value="HisKA"/>
    <property type="match status" value="1"/>
</dbReference>
<protein>
    <recommendedName>
        <fullName evidence="4">histidine kinase</fullName>
        <ecNumber evidence="4">2.7.13.3</ecNumber>
    </recommendedName>
</protein>
<dbReference type="PRINTS" id="PR00344">
    <property type="entry name" value="BCTRLSENSOR"/>
</dbReference>
<keyword evidence="7" id="KW-0418">Kinase</keyword>
<feature type="domain" description="Histidine kinase" evidence="11">
    <location>
        <begin position="342"/>
        <end position="554"/>
    </location>
</feature>
<keyword evidence="9 10" id="KW-0472">Membrane</keyword>
<dbReference type="Pfam" id="PF02518">
    <property type="entry name" value="HATPase_c"/>
    <property type="match status" value="1"/>
</dbReference>
<dbReference type="GO" id="GO:0005509">
    <property type="term" value="F:calcium ion binding"/>
    <property type="evidence" value="ECO:0007669"/>
    <property type="project" value="UniProtKB-ARBA"/>
</dbReference>
<accession>A0A0M3UFL1</accession>
<gene>
    <name evidence="12" type="ORF">AOC05_02895</name>
</gene>
<keyword evidence="6" id="KW-0808">Transferase</keyword>
<dbReference type="SMART" id="SM00387">
    <property type="entry name" value="HATPase_c"/>
    <property type="match status" value="1"/>
</dbReference>
<evidence type="ECO:0000256" key="6">
    <source>
        <dbReference type="ARBA" id="ARBA00022679"/>
    </source>
</evidence>
<dbReference type="FunFam" id="3.30.565.10:FF:000006">
    <property type="entry name" value="Sensor histidine kinase WalK"/>
    <property type="match status" value="1"/>
</dbReference>
<evidence type="ECO:0000313" key="13">
    <source>
        <dbReference type="Proteomes" id="UP000062833"/>
    </source>
</evidence>
<dbReference type="PANTHER" id="PTHR43711:SF1">
    <property type="entry name" value="HISTIDINE KINASE 1"/>
    <property type="match status" value="1"/>
</dbReference>
<dbReference type="OrthoDB" id="9757990at2"/>
<keyword evidence="10" id="KW-1133">Transmembrane helix</keyword>
<comment type="subcellular location">
    <subcellularLocation>
        <location evidence="3">Cell membrane</location>
    </subcellularLocation>
</comment>
<comment type="catalytic activity">
    <reaction evidence="1">
        <text>ATP + protein L-histidine = ADP + protein N-phospho-L-histidine.</text>
        <dbReference type="EC" id="2.7.13.3"/>
    </reaction>
</comment>
<name>A0A0M3UFL1_9MICC</name>
<keyword evidence="8" id="KW-0902">Two-component regulatory system</keyword>
<dbReference type="Pfam" id="PF08448">
    <property type="entry name" value="PAS_4"/>
    <property type="match status" value="1"/>
</dbReference>
<dbReference type="FunFam" id="1.10.287.130:FF:000001">
    <property type="entry name" value="Two-component sensor histidine kinase"/>
    <property type="match status" value="1"/>
</dbReference>
<feature type="transmembrane region" description="Helical" evidence="10">
    <location>
        <begin position="28"/>
        <end position="52"/>
    </location>
</feature>
<dbReference type="AlphaFoldDB" id="A0A0M3UFL1"/>
<organism evidence="12 13">
    <name type="scientific">Arthrobacter alpinus</name>
    <dbReference type="NCBI Taxonomy" id="656366"/>
    <lineage>
        <taxon>Bacteria</taxon>
        <taxon>Bacillati</taxon>
        <taxon>Actinomycetota</taxon>
        <taxon>Actinomycetes</taxon>
        <taxon>Micrococcales</taxon>
        <taxon>Micrococcaceae</taxon>
        <taxon>Arthrobacter</taxon>
    </lineage>
</organism>
<sequence length="567" mass="61011">MDMIMSRTGTTGRLGHQMFPLHGLRKRVFLTQLPLTLLMVVAVGIAVVFYPTSFQQPAFIGSLVLHSLLFFAAVAVPWDRLPRGAFLVIPYLNFVAIGLFRGGNQQFLTAVGLLIFFPVFSLASSGIAKRTAIVVSVAAALLIVWLPVFFSSDGFTLEQLAKPLLFPLVVLAFAITVSAVTNTFNLQRKALETKDLQLRAALNASQQRERLLETVLDTVAVGLVVVDSSGHDMLMNATQKALRAHALPHHLTDPMERDLLVFAGDASTLLDAEDRPVRRAIKGEEFTNYQIWFGSGDTARAVSTAARPMLDANGGFDGAVIAFHDVTEMMAALEAKNDFVANVSHEFRTPLTSIQGYLEMVLEEPHELSAKTHKYLGIAARNVDRLRSLVTDLLTTDSVTLQVSRTDVAQLISESLGSAAPAAEANAVTLRSSVRAPLQAFVDPRRVGQVLDNLVSNAVKYSPDGGTVTVSAWANGTDLWCEIGDTGMGMSSQEQAEAFTKFFRARTAVQRAIPGIGLGLMISKTIVASHGGTITLSSERGVGTTISFILPGCLASLHGAPRPSEAP</sequence>
<dbReference type="CDD" id="cd00082">
    <property type="entry name" value="HisKA"/>
    <property type="match status" value="1"/>
</dbReference>
<dbReference type="SUPFAM" id="SSF47384">
    <property type="entry name" value="Homodimeric domain of signal transducing histidine kinase"/>
    <property type="match status" value="1"/>
</dbReference>
<dbReference type="InterPro" id="IPR036097">
    <property type="entry name" value="HisK_dim/P_sf"/>
</dbReference>
<evidence type="ECO:0000259" key="11">
    <source>
        <dbReference type="PROSITE" id="PS50109"/>
    </source>
</evidence>
<dbReference type="Proteomes" id="UP000062833">
    <property type="component" value="Chromosome"/>
</dbReference>
<evidence type="ECO:0000256" key="1">
    <source>
        <dbReference type="ARBA" id="ARBA00000085"/>
    </source>
</evidence>
<evidence type="ECO:0000256" key="9">
    <source>
        <dbReference type="ARBA" id="ARBA00023136"/>
    </source>
</evidence>
<evidence type="ECO:0000256" key="3">
    <source>
        <dbReference type="ARBA" id="ARBA00004236"/>
    </source>
</evidence>
<feature type="transmembrane region" description="Helical" evidence="10">
    <location>
        <begin position="164"/>
        <end position="184"/>
    </location>
</feature>
<dbReference type="InterPro" id="IPR035965">
    <property type="entry name" value="PAS-like_dom_sf"/>
</dbReference>
<evidence type="ECO:0000256" key="5">
    <source>
        <dbReference type="ARBA" id="ARBA00022553"/>
    </source>
</evidence>
<evidence type="ECO:0000256" key="10">
    <source>
        <dbReference type="SAM" id="Phobius"/>
    </source>
</evidence>
<feature type="transmembrane region" description="Helical" evidence="10">
    <location>
        <begin position="107"/>
        <end position="125"/>
    </location>
</feature>
<feature type="transmembrane region" description="Helical" evidence="10">
    <location>
        <begin position="85"/>
        <end position="101"/>
    </location>
</feature>
<evidence type="ECO:0000313" key="12">
    <source>
        <dbReference type="EMBL" id="ALE91535.1"/>
    </source>
</evidence>
<dbReference type="PATRIC" id="fig|656366.3.peg.640"/>
<dbReference type="KEGG" id="aaq:AOC05_02895"/>
<feature type="transmembrane region" description="Helical" evidence="10">
    <location>
        <begin position="132"/>
        <end position="152"/>
    </location>
</feature>
<dbReference type="InterPro" id="IPR004358">
    <property type="entry name" value="Sig_transdc_His_kin-like_C"/>
</dbReference>
<dbReference type="InterPro" id="IPR003661">
    <property type="entry name" value="HisK_dim/P_dom"/>
</dbReference>
<comment type="cofactor">
    <cofactor evidence="2">
        <name>a divalent metal cation</name>
        <dbReference type="ChEBI" id="CHEBI:60240"/>
    </cofactor>
</comment>
<reference evidence="13" key="1">
    <citation type="submission" date="2015-09" db="EMBL/GenBank/DDBJ databases">
        <title>Complete genome of Arthrobacter alpinus strain R3.8.</title>
        <authorList>
            <person name="See-Too W.S."/>
            <person name="Chan K.G."/>
        </authorList>
    </citation>
    <scope>NUCLEOTIDE SEQUENCE [LARGE SCALE GENOMIC DNA]</scope>
    <source>
        <strain evidence="13">R3.8</strain>
    </source>
</reference>
<evidence type="ECO:0000256" key="2">
    <source>
        <dbReference type="ARBA" id="ARBA00001968"/>
    </source>
</evidence>
<dbReference type="PANTHER" id="PTHR43711">
    <property type="entry name" value="TWO-COMPONENT HISTIDINE KINASE"/>
    <property type="match status" value="1"/>
</dbReference>
<dbReference type="SUPFAM" id="SSF55874">
    <property type="entry name" value="ATPase domain of HSP90 chaperone/DNA topoisomerase II/histidine kinase"/>
    <property type="match status" value="1"/>
</dbReference>
<evidence type="ECO:0000256" key="4">
    <source>
        <dbReference type="ARBA" id="ARBA00012438"/>
    </source>
</evidence>
<dbReference type="EMBL" id="CP012677">
    <property type="protein sequence ID" value="ALE91535.1"/>
    <property type="molecule type" value="Genomic_DNA"/>
</dbReference>